<sequence>MLNTQITQGRICPKQANFEIKVMDQQQQEHQQMISATSNWVSNVIMKYNLCPFARKEVERGSIRYLVVEETKRKQVLAALIKECQFLDENPDMETSLVILARGFEGFYDYLDLLDSANDALLDNAYEGVYQLASFHPDYCFEDEPQDSPANFTNRSPYPTLHIIRESSMEQALASYHDPESIPLRNMAFANKKGSDFFIKLLSECHK</sequence>
<evidence type="ECO:0000313" key="1">
    <source>
        <dbReference type="EMBL" id="ABE55513.1"/>
    </source>
</evidence>
<dbReference type="InterPro" id="IPR009858">
    <property type="entry name" value="DUF1415"/>
</dbReference>
<evidence type="ECO:0008006" key="3">
    <source>
        <dbReference type="Google" id="ProtNLM"/>
    </source>
</evidence>
<protein>
    <recommendedName>
        <fullName evidence="3">DUF1415 domain-containing protein</fullName>
    </recommendedName>
</protein>
<keyword evidence="2" id="KW-1185">Reference proteome</keyword>
<dbReference type="DNASU" id="4018725"/>
<dbReference type="Proteomes" id="UP000001982">
    <property type="component" value="Chromosome"/>
</dbReference>
<dbReference type="EMBL" id="CP000302">
    <property type="protein sequence ID" value="ABE55513.1"/>
    <property type="molecule type" value="Genomic_DNA"/>
</dbReference>
<dbReference type="eggNOG" id="COG3310">
    <property type="taxonomic scope" value="Bacteria"/>
</dbReference>
<dbReference type="Pfam" id="PF07209">
    <property type="entry name" value="DUF1415"/>
    <property type="match status" value="1"/>
</dbReference>
<organism evidence="1 2">
    <name type="scientific">Shewanella denitrificans (strain OS217 / ATCC BAA-1090 / DSM 15013)</name>
    <dbReference type="NCBI Taxonomy" id="318161"/>
    <lineage>
        <taxon>Bacteria</taxon>
        <taxon>Pseudomonadati</taxon>
        <taxon>Pseudomonadota</taxon>
        <taxon>Gammaproteobacteria</taxon>
        <taxon>Alteromonadales</taxon>
        <taxon>Shewanellaceae</taxon>
        <taxon>Shewanella</taxon>
    </lineage>
</organism>
<gene>
    <name evidence="1" type="ordered locus">Sden_2233</name>
</gene>
<name>Q12M13_SHEDO</name>
<accession>Q12M13</accession>
<proteinExistence type="predicted"/>
<dbReference type="KEGG" id="sdn:Sden_2233"/>
<dbReference type="HOGENOM" id="CLU_093792_0_0_6"/>
<evidence type="ECO:0000313" key="2">
    <source>
        <dbReference type="Proteomes" id="UP000001982"/>
    </source>
</evidence>
<dbReference type="AlphaFoldDB" id="Q12M13"/>
<reference evidence="1 2" key="1">
    <citation type="submission" date="2006-03" db="EMBL/GenBank/DDBJ databases">
        <title>Complete sequence of Shewanella denitrificans OS217.</title>
        <authorList>
            <consortium name="US DOE Joint Genome Institute"/>
            <person name="Copeland A."/>
            <person name="Lucas S."/>
            <person name="Lapidus A."/>
            <person name="Barry K."/>
            <person name="Detter J.C."/>
            <person name="Glavina del Rio T."/>
            <person name="Hammon N."/>
            <person name="Israni S."/>
            <person name="Dalin E."/>
            <person name="Tice H."/>
            <person name="Pitluck S."/>
            <person name="Brettin T."/>
            <person name="Bruce D."/>
            <person name="Han C."/>
            <person name="Tapia R."/>
            <person name="Gilna P."/>
            <person name="Kiss H."/>
            <person name="Schmutz J."/>
            <person name="Larimer F."/>
            <person name="Land M."/>
            <person name="Hauser L."/>
            <person name="Kyrpides N."/>
            <person name="Lykidis A."/>
            <person name="Richardson P."/>
        </authorList>
    </citation>
    <scope>NUCLEOTIDE SEQUENCE [LARGE SCALE GENOMIC DNA]</scope>
    <source>
        <strain evidence="2">OS217 / ATCC BAA-1090 / DSM 15013</strain>
    </source>
</reference>
<dbReference type="STRING" id="318161.Sden_2233"/>